<comment type="subcellular location">
    <subcellularLocation>
        <location evidence="6">Cell membrane</location>
        <topology evidence="6">Peripheral membrane protein</topology>
    </subcellularLocation>
</comment>
<evidence type="ECO:0000256" key="6">
    <source>
        <dbReference type="HAMAP-Rule" id="MF_01871"/>
    </source>
</evidence>
<keyword evidence="3 6" id="KW-0479">Metal-binding</keyword>
<protein>
    <recommendedName>
        <fullName evidence="6">Probable inorganic carbon transporter subunit DabA</fullName>
    </recommendedName>
</protein>
<organism evidence="7 8">
    <name type="scientific">Rubripirellula obstinata</name>
    <dbReference type="NCBI Taxonomy" id="406547"/>
    <lineage>
        <taxon>Bacteria</taxon>
        <taxon>Pseudomonadati</taxon>
        <taxon>Planctomycetota</taxon>
        <taxon>Planctomycetia</taxon>
        <taxon>Pirellulales</taxon>
        <taxon>Pirellulaceae</taxon>
        <taxon>Rubripirellula</taxon>
    </lineage>
</organism>
<dbReference type="AlphaFoldDB" id="A0A5B1CB38"/>
<keyword evidence="5 6" id="KW-0472">Membrane</keyword>
<dbReference type="GO" id="GO:0008270">
    <property type="term" value="F:zinc ion binding"/>
    <property type="evidence" value="ECO:0007669"/>
    <property type="project" value="UniProtKB-UniRule"/>
</dbReference>
<feature type="binding site" evidence="6">
    <location>
        <position position="509"/>
    </location>
    <ligand>
        <name>Zn(2+)</name>
        <dbReference type="ChEBI" id="CHEBI:29105"/>
    </ligand>
</feature>
<dbReference type="OrthoDB" id="9805101at2"/>
<comment type="similarity">
    <text evidence="6">Belongs to the inorganic carbon transporter (TC 9.A.2) DabA family.</text>
</comment>
<evidence type="ECO:0000256" key="5">
    <source>
        <dbReference type="ARBA" id="ARBA00023136"/>
    </source>
</evidence>
<dbReference type="RefSeq" id="WP_068266346.1">
    <property type="nucleotide sequence ID" value="NZ_LWSK01000118.1"/>
</dbReference>
<dbReference type="Pfam" id="PF10070">
    <property type="entry name" value="DabA"/>
    <property type="match status" value="1"/>
</dbReference>
<dbReference type="HAMAP" id="MF_01871">
    <property type="entry name" value="DabA"/>
    <property type="match status" value="1"/>
</dbReference>
<keyword evidence="2 6" id="KW-1003">Cell membrane</keyword>
<reference evidence="7 8" key="1">
    <citation type="submission" date="2019-08" db="EMBL/GenBank/DDBJ databases">
        <title>Deep-cultivation of Planctomycetes and their phenomic and genomic characterization uncovers novel biology.</title>
        <authorList>
            <person name="Wiegand S."/>
            <person name="Jogler M."/>
            <person name="Boedeker C."/>
            <person name="Pinto D."/>
            <person name="Vollmers J."/>
            <person name="Rivas-Marin E."/>
            <person name="Kohn T."/>
            <person name="Peeters S.H."/>
            <person name="Heuer A."/>
            <person name="Rast P."/>
            <person name="Oberbeckmann S."/>
            <person name="Bunk B."/>
            <person name="Jeske O."/>
            <person name="Meyerdierks A."/>
            <person name="Storesund J.E."/>
            <person name="Kallscheuer N."/>
            <person name="Luecker S."/>
            <person name="Lage O.M."/>
            <person name="Pohl T."/>
            <person name="Merkel B.J."/>
            <person name="Hornburger P."/>
            <person name="Mueller R.-W."/>
            <person name="Bruemmer F."/>
            <person name="Labrenz M."/>
            <person name="Spormann A.M."/>
            <person name="Op Den Camp H."/>
            <person name="Overmann J."/>
            <person name="Amann R."/>
            <person name="Jetten M.S.M."/>
            <person name="Mascher T."/>
            <person name="Medema M.H."/>
            <person name="Devos D.P."/>
            <person name="Kaster A.-K."/>
            <person name="Ovreas L."/>
            <person name="Rohde M."/>
            <person name="Galperin M.Y."/>
            <person name="Jogler C."/>
        </authorList>
    </citation>
    <scope>NUCLEOTIDE SEQUENCE [LARGE SCALE GENOMIC DNA]</scope>
    <source>
        <strain evidence="7 8">LF1</strain>
    </source>
</reference>
<dbReference type="PANTHER" id="PTHR38344:SF1">
    <property type="entry name" value="INORGANIC CARBON TRANSPORTER SUBUNIT DABA-RELATED"/>
    <property type="match status" value="1"/>
</dbReference>
<keyword evidence="8" id="KW-1185">Reference proteome</keyword>
<comment type="function">
    <text evidence="6">Part of an energy-coupled inorganic carbon pump.</text>
</comment>
<name>A0A5B1CB38_9BACT</name>
<proteinExistence type="inferred from homology"/>
<dbReference type="PANTHER" id="PTHR38344">
    <property type="entry name" value="UPF0753 PROTEIN AQ_863"/>
    <property type="match status" value="1"/>
</dbReference>
<evidence type="ECO:0000256" key="3">
    <source>
        <dbReference type="ARBA" id="ARBA00022723"/>
    </source>
</evidence>
<evidence type="ECO:0000256" key="4">
    <source>
        <dbReference type="ARBA" id="ARBA00022833"/>
    </source>
</evidence>
<sequence length="810" mass="89841">MQPQIEHVLSQVATVISPVWPLKDYVAVNPYFGISDRSFLDGRTLLQSVSDCETLMPLSYYSEQYARQQFSISDIESAIAELGLGDQVQADAVIQSLSVPVNSDSANQRSLRTISEMVDSSGTTKWNVAIRDEVSKFCASHYDEGQAVWVSPWKGLPLFEAWRSMAVIDRNMESNGLTGFRAFVAELPETADEAIVWLLQRLNVPENLWESFLLCQAFSMPGWSAWAKYQTHWTDEAAAERNDLSGLLAIRLAYDVAVSEWSKKPVDWDSISSDVSAAAETELQDDTAFRYVLLRASEIAFRDNLLDSLSTENHGPSQTDRKLAQLVFCIDVRSERIRRQLESQSPDIETFGFAGFFGMPIEFIPMGQAKGDSHLPVLLKPQFKLHEGLHESESPEEHASVDARIKKRSWRKLWKRFQTSAVGCFSFVETVGLFYGFSLFKSAIGFGSKDDVGKFDGVADSDHDHLGPTLRGLDQQGMTTSHQIDLAQGMLTNLGLINDFARLVAFCGHTSQTENNPLAAGLDCGACGGHSGEPNARFAAALLNQPFIRTGLAERGIQIPEDTHFLGGVHNTTTDQISFFDLDELPASLQGDLSELINHAAVAGKQTRTERMPIVASKTMRDVMRRAVDWSEVRPEWGLAGNAAFIVGPRWMTKQANLDGRSFLHSYEHQNDPEGAVLEGIMTAPMVVANWINMQYYASTVDNDHFGSGNKTVHNVVGRFGILSGNSGDLMTGLPMQSLHTGEEYQHLPMRLQSIIAAPRESIDRVIAKHELVRNLLDNGWLHLIAIDDGISYRYANSDWQVVAGVEQAV</sequence>
<comment type="cofactor">
    <cofactor evidence="6">
        <name>Zn(2+)</name>
        <dbReference type="ChEBI" id="CHEBI:29105"/>
    </cofactor>
</comment>
<accession>A0A5B1CB38</accession>
<feature type="binding site" evidence="6">
    <location>
        <position position="524"/>
    </location>
    <ligand>
        <name>Zn(2+)</name>
        <dbReference type="ChEBI" id="CHEBI:29105"/>
    </ligand>
</feature>
<dbReference type="InterPro" id="IPR018752">
    <property type="entry name" value="DabA"/>
</dbReference>
<dbReference type="GO" id="GO:0005886">
    <property type="term" value="C:plasma membrane"/>
    <property type="evidence" value="ECO:0007669"/>
    <property type="project" value="UniProtKB-SubCell"/>
</dbReference>
<evidence type="ECO:0000256" key="2">
    <source>
        <dbReference type="ARBA" id="ARBA00022475"/>
    </source>
</evidence>
<comment type="subunit">
    <text evidence="6">Forms a complex with DabB.</text>
</comment>
<feature type="binding site" evidence="6">
    <location>
        <position position="329"/>
    </location>
    <ligand>
        <name>Zn(2+)</name>
        <dbReference type="ChEBI" id="CHEBI:29105"/>
    </ligand>
</feature>
<gene>
    <name evidence="6" type="primary">dabA</name>
    <name evidence="7" type="ORF">LF1_02660</name>
</gene>
<keyword evidence="4 6" id="KW-0862">Zinc</keyword>
<keyword evidence="1 6" id="KW-0813">Transport</keyword>
<evidence type="ECO:0000313" key="7">
    <source>
        <dbReference type="EMBL" id="KAA1257776.1"/>
    </source>
</evidence>
<feature type="binding site" evidence="6">
    <location>
        <position position="331"/>
    </location>
    <ligand>
        <name>Zn(2+)</name>
        <dbReference type="ChEBI" id="CHEBI:29105"/>
    </ligand>
</feature>
<comment type="caution">
    <text evidence="7">The sequence shown here is derived from an EMBL/GenBank/DDBJ whole genome shotgun (WGS) entry which is preliminary data.</text>
</comment>
<evidence type="ECO:0000313" key="8">
    <source>
        <dbReference type="Proteomes" id="UP000322699"/>
    </source>
</evidence>
<dbReference type="Proteomes" id="UP000322699">
    <property type="component" value="Unassembled WGS sequence"/>
</dbReference>
<dbReference type="EMBL" id="VRLW01000001">
    <property type="protein sequence ID" value="KAA1257776.1"/>
    <property type="molecule type" value="Genomic_DNA"/>
</dbReference>
<evidence type="ECO:0000256" key="1">
    <source>
        <dbReference type="ARBA" id="ARBA00022448"/>
    </source>
</evidence>